<keyword evidence="3" id="KW-1185">Reference proteome</keyword>
<proteinExistence type="predicted"/>
<dbReference type="OrthoDB" id="10250120at2759"/>
<reference evidence="2" key="1">
    <citation type="submission" date="2022-07" db="EMBL/GenBank/DDBJ databases">
        <title>Phylogenomic reconstructions and comparative analyses of Kickxellomycotina fungi.</title>
        <authorList>
            <person name="Reynolds N.K."/>
            <person name="Stajich J.E."/>
            <person name="Barry K."/>
            <person name="Grigoriev I.V."/>
            <person name="Crous P."/>
            <person name="Smith M.E."/>
        </authorList>
    </citation>
    <scope>NUCLEOTIDE SEQUENCE</scope>
    <source>
        <strain evidence="2">BCRC 34381</strain>
    </source>
</reference>
<dbReference type="Gene3D" id="6.10.140.1230">
    <property type="match status" value="1"/>
</dbReference>
<sequence>MAPAGAMEAFLARIPELCDNDQRAFLCSDFSEQQADNPEGYQEAVKFWSQLLLDACRCGLLSQGNAAPPAASMEGGAAGACRSDDSSGDEDGTDVVDRIAAATAATAAAATAGGEAASVLCLERRGLAARLAFRGDMPMGVDAVVAWMQHQGTLEETGAFLAGNATRRWVGRLALQLPLVGRHVAALAWAAAASDGSVLVARPLVVAAAGRVLDAHYVRAACALTDNLMSLGEFRMRFSKALGSGSPMADIDARVLLRQLESCRHVATAAGGADGHVLVKFAAARAQAVEAIGTADRGAFQVLATRALISQQVDQLGARIRDLDEQARIAVRRKQRAQALAHLSLKRHIEGDIIGQRLQALQKIERVVLQLQQSSSDVQLMRAFKAGTCALRGLNQQAELVNPESVFDEWAEQALRAEEIQAVMDGAAPVVDDAELEAQLDALLQEEDAKQ</sequence>
<evidence type="ECO:0000256" key="1">
    <source>
        <dbReference type="SAM" id="MobiDB-lite"/>
    </source>
</evidence>
<dbReference type="GO" id="GO:0009898">
    <property type="term" value="C:cytoplasmic side of plasma membrane"/>
    <property type="evidence" value="ECO:0007669"/>
    <property type="project" value="TreeGrafter"/>
</dbReference>
<dbReference type="PANTHER" id="PTHR22761:SF18">
    <property type="entry name" value="SORTING PROTEIN SNF7 FAMILY PROTEIN, PUTATIVE (AFU_ORTHOLOGUE AFUA_2G16692)-RELATED"/>
    <property type="match status" value="1"/>
</dbReference>
<dbReference type="Proteomes" id="UP001143981">
    <property type="component" value="Unassembled WGS sequence"/>
</dbReference>
<dbReference type="Pfam" id="PF25880">
    <property type="entry name" value="WHD_CHMP7_1st"/>
    <property type="match status" value="1"/>
</dbReference>
<dbReference type="AlphaFoldDB" id="A0A9W7YD00"/>
<dbReference type="InterPro" id="IPR005024">
    <property type="entry name" value="Snf7_fam"/>
</dbReference>
<dbReference type="Pfam" id="PF03357">
    <property type="entry name" value="Snf7"/>
    <property type="match status" value="1"/>
</dbReference>
<feature type="non-terminal residue" evidence="2">
    <location>
        <position position="451"/>
    </location>
</feature>
<dbReference type="GO" id="GO:0005771">
    <property type="term" value="C:multivesicular body"/>
    <property type="evidence" value="ECO:0007669"/>
    <property type="project" value="TreeGrafter"/>
</dbReference>
<name>A0A9W7YD00_9FUNG</name>
<evidence type="ECO:0000313" key="2">
    <source>
        <dbReference type="EMBL" id="KAJ1728707.1"/>
    </source>
</evidence>
<evidence type="ECO:0000313" key="3">
    <source>
        <dbReference type="Proteomes" id="UP001143981"/>
    </source>
</evidence>
<protein>
    <submittedName>
        <fullName evidence="2">Uncharacterized protein</fullName>
    </submittedName>
</protein>
<dbReference type="EMBL" id="JANBOI010000756">
    <property type="protein sequence ID" value="KAJ1728707.1"/>
    <property type="molecule type" value="Genomic_DNA"/>
</dbReference>
<accession>A0A9W7YD00</accession>
<dbReference type="GO" id="GO:0032511">
    <property type="term" value="P:late endosome to vacuole transport via multivesicular body sorting pathway"/>
    <property type="evidence" value="ECO:0007669"/>
    <property type="project" value="TreeGrafter"/>
</dbReference>
<dbReference type="PANTHER" id="PTHR22761">
    <property type="entry name" value="CHARGED MULTIVESICULAR BODY PROTEIN"/>
    <property type="match status" value="1"/>
</dbReference>
<comment type="caution">
    <text evidence="2">The sequence shown here is derived from an EMBL/GenBank/DDBJ whole genome shotgun (WGS) entry which is preliminary data.</text>
</comment>
<dbReference type="GO" id="GO:0006900">
    <property type="term" value="P:vesicle budding from membrane"/>
    <property type="evidence" value="ECO:0007669"/>
    <property type="project" value="TreeGrafter"/>
</dbReference>
<gene>
    <name evidence="2" type="ORF">LPJ61_003888</name>
</gene>
<feature type="region of interest" description="Disordered" evidence="1">
    <location>
        <begin position="72"/>
        <end position="93"/>
    </location>
</feature>
<dbReference type="GO" id="GO:0000815">
    <property type="term" value="C:ESCRT III complex"/>
    <property type="evidence" value="ECO:0007669"/>
    <property type="project" value="TreeGrafter"/>
</dbReference>
<organism evidence="2 3">
    <name type="scientific">Coemansia biformis</name>
    <dbReference type="NCBI Taxonomy" id="1286918"/>
    <lineage>
        <taxon>Eukaryota</taxon>
        <taxon>Fungi</taxon>
        <taxon>Fungi incertae sedis</taxon>
        <taxon>Zoopagomycota</taxon>
        <taxon>Kickxellomycotina</taxon>
        <taxon>Kickxellomycetes</taxon>
        <taxon>Kickxellales</taxon>
        <taxon>Kickxellaceae</taxon>
        <taxon>Coemansia</taxon>
    </lineage>
</organism>